<dbReference type="EMBL" id="JBEHCU010002021">
    <property type="protein sequence ID" value="KAL1403129.1"/>
    <property type="molecule type" value="Genomic_DNA"/>
</dbReference>
<organism evidence="1 2">
    <name type="scientific">Culex pipiens pipiens</name>
    <name type="common">Northern house mosquito</name>
    <dbReference type="NCBI Taxonomy" id="38569"/>
    <lineage>
        <taxon>Eukaryota</taxon>
        <taxon>Metazoa</taxon>
        <taxon>Ecdysozoa</taxon>
        <taxon>Arthropoda</taxon>
        <taxon>Hexapoda</taxon>
        <taxon>Insecta</taxon>
        <taxon>Pterygota</taxon>
        <taxon>Neoptera</taxon>
        <taxon>Endopterygota</taxon>
        <taxon>Diptera</taxon>
        <taxon>Nematocera</taxon>
        <taxon>Culicoidea</taxon>
        <taxon>Culicidae</taxon>
        <taxon>Culicinae</taxon>
        <taxon>Culicini</taxon>
        <taxon>Culex</taxon>
        <taxon>Culex</taxon>
    </lineage>
</organism>
<evidence type="ECO:0000313" key="1">
    <source>
        <dbReference type="EMBL" id="KAL1403129.1"/>
    </source>
</evidence>
<dbReference type="AlphaFoldDB" id="A0ABD1DUF9"/>
<name>A0ABD1DUF9_CULPP</name>
<dbReference type="Proteomes" id="UP001562425">
    <property type="component" value="Unassembled WGS sequence"/>
</dbReference>
<sequence>GARLGGNRISLSFDKARRGSYPLCRDADGFGANWAHLLQLTWAFRSC</sequence>
<feature type="non-terminal residue" evidence="1">
    <location>
        <position position="1"/>
    </location>
</feature>
<accession>A0ABD1DUF9</accession>
<feature type="non-terminal residue" evidence="1">
    <location>
        <position position="47"/>
    </location>
</feature>
<gene>
    <name evidence="1" type="ORF">pipiens_000923</name>
</gene>
<keyword evidence="2" id="KW-1185">Reference proteome</keyword>
<reference evidence="1 2" key="1">
    <citation type="submission" date="2024-05" db="EMBL/GenBank/DDBJ databases">
        <title>Culex pipiens pipiens assembly and annotation.</title>
        <authorList>
            <person name="Alout H."/>
            <person name="Durand T."/>
        </authorList>
    </citation>
    <scope>NUCLEOTIDE SEQUENCE [LARGE SCALE GENOMIC DNA]</scope>
    <source>
        <strain evidence="1">HA-2024</strain>
        <tissue evidence="1">Whole body</tissue>
    </source>
</reference>
<proteinExistence type="predicted"/>
<protein>
    <submittedName>
        <fullName evidence="1">Uncharacterized protein</fullName>
    </submittedName>
</protein>
<comment type="caution">
    <text evidence="1">The sequence shown here is derived from an EMBL/GenBank/DDBJ whole genome shotgun (WGS) entry which is preliminary data.</text>
</comment>
<evidence type="ECO:0000313" key="2">
    <source>
        <dbReference type="Proteomes" id="UP001562425"/>
    </source>
</evidence>